<dbReference type="AlphaFoldDB" id="A0A9X1DC14"/>
<evidence type="ECO:0000313" key="2">
    <source>
        <dbReference type="EMBL" id="MBT2187174.1"/>
    </source>
</evidence>
<accession>A0A9X1DC14</accession>
<keyword evidence="2" id="KW-0648">Protein biosynthesis</keyword>
<dbReference type="GO" id="GO:0032784">
    <property type="term" value="P:regulation of DNA-templated transcription elongation"/>
    <property type="evidence" value="ECO:0007669"/>
    <property type="project" value="InterPro"/>
</dbReference>
<dbReference type="EMBL" id="JAHGAW010000005">
    <property type="protein sequence ID" value="MBT2187174.1"/>
    <property type="molecule type" value="Genomic_DNA"/>
</dbReference>
<sequence>MEDTSGALVSAPPSPDVLTMHANVDFIDETNGPQSEIQLVYPREEDIAAGHFSTLMPVGAGLIGRREG</sequence>
<protein>
    <submittedName>
        <fullName evidence="2">GreA/GreB family elongation factor</fullName>
    </submittedName>
</protein>
<dbReference type="InterPro" id="IPR001437">
    <property type="entry name" value="Tscrpt_elong_fac_GreA/B_C"/>
</dbReference>
<keyword evidence="3" id="KW-1185">Reference proteome</keyword>
<organism evidence="2 3">
    <name type="scientific">Sphingobium nicotianae</name>
    <dbReference type="NCBI Taxonomy" id="2782607"/>
    <lineage>
        <taxon>Bacteria</taxon>
        <taxon>Pseudomonadati</taxon>
        <taxon>Pseudomonadota</taxon>
        <taxon>Alphaproteobacteria</taxon>
        <taxon>Sphingomonadales</taxon>
        <taxon>Sphingomonadaceae</taxon>
        <taxon>Sphingobium</taxon>
    </lineage>
</organism>
<dbReference type="InterPro" id="IPR036953">
    <property type="entry name" value="GreA/GreB_C_sf"/>
</dbReference>
<keyword evidence="2" id="KW-0251">Elongation factor</keyword>
<reference evidence="2" key="1">
    <citation type="submission" date="2021-05" db="EMBL/GenBank/DDBJ databases">
        <title>Genome of Sphingobium sp. strain.</title>
        <authorList>
            <person name="Fan R."/>
        </authorList>
    </citation>
    <scope>NUCLEOTIDE SEQUENCE</scope>
    <source>
        <strain evidence="2">H33</strain>
    </source>
</reference>
<proteinExistence type="predicted"/>
<dbReference type="GO" id="GO:0003746">
    <property type="term" value="F:translation elongation factor activity"/>
    <property type="evidence" value="ECO:0007669"/>
    <property type="project" value="UniProtKB-KW"/>
</dbReference>
<dbReference type="Gene3D" id="3.10.50.30">
    <property type="entry name" value="Transcription elongation factor, GreA/GreB, C-terminal domain"/>
    <property type="match status" value="1"/>
</dbReference>
<dbReference type="Pfam" id="PF01272">
    <property type="entry name" value="GreA_GreB"/>
    <property type="match status" value="1"/>
</dbReference>
<dbReference type="SUPFAM" id="SSF54534">
    <property type="entry name" value="FKBP-like"/>
    <property type="match status" value="1"/>
</dbReference>
<comment type="caution">
    <text evidence="2">The sequence shown here is derived from an EMBL/GenBank/DDBJ whole genome shotgun (WGS) entry which is preliminary data.</text>
</comment>
<dbReference type="Proteomes" id="UP001138757">
    <property type="component" value="Unassembled WGS sequence"/>
</dbReference>
<name>A0A9X1DC14_9SPHN</name>
<gene>
    <name evidence="2" type="ORF">KK488_09485</name>
</gene>
<evidence type="ECO:0000259" key="1">
    <source>
        <dbReference type="Pfam" id="PF01272"/>
    </source>
</evidence>
<dbReference type="RefSeq" id="WP_214622914.1">
    <property type="nucleotide sequence ID" value="NZ_JAHGAW010000005.1"/>
</dbReference>
<dbReference type="GO" id="GO:0003677">
    <property type="term" value="F:DNA binding"/>
    <property type="evidence" value="ECO:0007669"/>
    <property type="project" value="InterPro"/>
</dbReference>
<feature type="domain" description="Transcription elongation factor GreA/GreB C-terminal" evidence="1">
    <location>
        <begin position="15"/>
        <end position="68"/>
    </location>
</feature>
<evidence type="ECO:0000313" key="3">
    <source>
        <dbReference type="Proteomes" id="UP001138757"/>
    </source>
</evidence>